<keyword evidence="3" id="KW-1185">Reference proteome</keyword>
<organism evidence="2 3">
    <name type="scientific">Paragonimus westermani</name>
    <dbReference type="NCBI Taxonomy" id="34504"/>
    <lineage>
        <taxon>Eukaryota</taxon>
        <taxon>Metazoa</taxon>
        <taxon>Spiralia</taxon>
        <taxon>Lophotrochozoa</taxon>
        <taxon>Platyhelminthes</taxon>
        <taxon>Trematoda</taxon>
        <taxon>Digenea</taxon>
        <taxon>Plagiorchiida</taxon>
        <taxon>Troglotremata</taxon>
        <taxon>Troglotrematidae</taxon>
        <taxon>Paragonimus</taxon>
    </lineage>
</organism>
<dbReference type="PROSITE" id="PS51257">
    <property type="entry name" value="PROKAR_LIPOPROTEIN"/>
    <property type="match status" value="1"/>
</dbReference>
<name>A0A8T0D7E4_9TREM</name>
<gene>
    <name evidence="2" type="ORF">P879_11867</name>
</gene>
<evidence type="ECO:0000313" key="2">
    <source>
        <dbReference type="EMBL" id="KAF8562547.1"/>
    </source>
</evidence>
<proteinExistence type="predicted"/>
<dbReference type="EMBL" id="JTDF01019316">
    <property type="protein sequence ID" value="KAF8562547.1"/>
    <property type="molecule type" value="Genomic_DNA"/>
</dbReference>
<protein>
    <submittedName>
        <fullName evidence="2">Uncharacterized protein</fullName>
    </submittedName>
</protein>
<dbReference type="AlphaFoldDB" id="A0A8T0D7E4"/>
<accession>A0A8T0D7E4</accession>
<keyword evidence="1" id="KW-1133">Transmembrane helix</keyword>
<sequence length="81" mass="9385">MLYKVRNSNRLPETTKSLHYICQLQIPIHLFIGCIIVFYMCTPVPTLSFVTVVRTSTSEECCPLRAVDAILVFVCDYRWNL</sequence>
<evidence type="ECO:0000313" key="3">
    <source>
        <dbReference type="Proteomes" id="UP000699462"/>
    </source>
</evidence>
<keyword evidence="1" id="KW-0472">Membrane</keyword>
<comment type="caution">
    <text evidence="2">The sequence shown here is derived from an EMBL/GenBank/DDBJ whole genome shotgun (WGS) entry which is preliminary data.</text>
</comment>
<dbReference type="Proteomes" id="UP000699462">
    <property type="component" value="Unassembled WGS sequence"/>
</dbReference>
<keyword evidence="1" id="KW-0812">Transmembrane</keyword>
<evidence type="ECO:0000256" key="1">
    <source>
        <dbReference type="SAM" id="Phobius"/>
    </source>
</evidence>
<feature type="transmembrane region" description="Helical" evidence="1">
    <location>
        <begin position="20"/>
        <end position="40"/>
    </location>
</feature>
<reference evidence="2 3" key="1">
    <citation type="submission" date="2019-07" db="EMBL/GenBank/DDBJ databases">
        <title>Annotation for the trematode Paragonimus westermani.</title>
        <authorList>
            <person name="Choi Y.-J."/>
        </authorList>
    </citation>
    <scope>NUCLEOTIDE SEQUENCE [LARGE SCALE GENOMIC DNA]</scope>
    <source>
        <strain evidence="2">180907_Pwestermani</strain>
    </source>
</reference>